<keyword evidence="1" id="KW-0175">Coiled coil</keyword>
<reference evidence="2" key="1">
    <citation type="submission" date="2021-02" db="EMBL/GenBank/DDBJ databases">
        <authorList>
            <person name="Nowell W R."/>
        </authorList>
    </citation>
    <scope>NUCLEOTIDE SEQUENCE</scope>
</reference>
<organism evidence="2 3">
    <name type="scientific">Rotaria socialis</name>
    <dbReference type="NCBI Taxonomy" id="392032"/>
    <lineage>
        <taxon>Eukaryota</taxon>
        <taxon>Metazoa</taxon>
        <taxon>Spiralia</taxon>
        <taxon>Gnathifera</taxon>
        <taxon>Rotifera</taxon>
        <taxon>Eurotatoria</taxon>
        <taxon>Bdelloidea</taxon>
        <taxon>Philodinida</taxon>
        <taxon>Philodinidae</taxon>
        <taxon>Rotaria</taxon>
    </lineage>
</organism>
<accession>A0A821NJ40</accession>
<gene>
    <name evidence="2" type="ORF">UJA718_LOCUS40746</name>
</gene>
<keyword evidence="3" id="KW-1185">Reference proteome</keyword>
<feature type="coiled-coil region" evidence="1">
    <location>
        <begin position="7"/>
        <end position="34"/>
    </location>
</feature>
<evidence type="ECO:0000256" key="1">
    <source>
        <dbReference type="SAM" id="Coils"/>
    </source>
</evidence>
<evidence type="ECO:0000313" key="2">
    <source>
        <dbReference type="EMBL" id="CAF4788944.1"/>
    </source>
</evidence>
<feature type="non-terminal residue" evidence="2">
    <location>
        <position position="1"/>
    </location>
</feature>
<dbReference type="Proteomes" id="UP000663873">
    <property type="component" value="Unassembled WGS sequence"/>
</dbReference>
<sequence>HVDNEFLEKLVEEMRRVKIIVKGHERRIKTLEERLSQYEAPVDDLDD</sequence>
<evidence type="ECO:0000313" key="3">
    <source>
        <dbReference type="Proteomes" id="UP000663873"/>
    </source>
</evidence>
<proteinExistence type="predicted"/>
<dbReference type="AlphaFoldDB" id="A0A821NJ40"/>
<protein>
    <submittedName>
        <fullName evidence="2">Uncharacterized protein</fullName>
    </submittedName>
</protein>
<comment type="caution">
    <text evidence="2">The sequence shown here is derived from an EMBL/GenBank/DDBJ whole genome shotgun (WGS) entry which is preliminary data.</text>
</comment>
<name>A0A821NJ40_9BILA</name>
<dbReference type="EMBL" id="CAJOBP010045928">
    <property type="protein sequence ID" value="CAF4788944.1"/>
    <property type="molecule type" value="Genomic_DNA"/>
</dbReference>